<proteinExistence type="predicted"/>
<keyword evidence="1" id="KW-1185">Reference proteome</keyword>
<dbReference type="Proteomes" id="UP000887565">
    <property type="component" value="Unplaced"/>
</dbReference>
<sequence length="65" mass="7397">MNHQVLSTYIFESEYLITTKAVIRRLESYLRAIETKVRFGINAGKSIGLARSVAEPRRRARSACP</sequence>
<evidence type="ECO:0000313" key="2">
    <source>
        <dbReference type="WBParaSite" id="nRc.2.0.1.t18241-RA"/>
    </source>
</evidence>
<reference evidence="2" key="1">
    <citation type="submission" date="2022-11" db="UniProtKB">
        <authorList>
            <consortium name="WormBaseParasite"/>
        </authorList>
    </citation>
    <scope>IDENTIFICATION</scope>
</reference>
<protein>
    <submittedName>
        <fullName evidence="2">Uncharacterized protein</fullName>
    </submittedName>
</protein>
<accession>A0A915IWT3</accession>
<organism evidence="1 2">
    <name type="scientific">Romanomermis culicivorax</name>
    <name type="common">Nematode worm</name>
    <dbReference type="NCBI Taxonomy" id="13658"/>
    <lineage>
        <taxon>Eukaryota</taxon>
        <taxon>Metazoa</taxon>
        <taxon>Ecdysozoa</taxon>
        <taxon>Nematoda</taxon>
        <taxon>Enoplea</taxon>
        <taxon>Dorylaimia</taxon>
        <taxon>Mermithida</taxon>
        <taxon>Mermithoidea</taxon>
        <taxon>Mermithidae</taxon>
        <taxon>Romanomermis</taxon>
    </lineage>
</organism>
<name>A0A915IWT3_ROMCU</name>
<dbReference type="WBParaSite" id="nRc.2.0.1.t18241-RA">
    <property type="protein sequence ID" value="nRc.2.0.1.t18241-RA"/>
    <property type="gene ID" value="nRc.2.0.1.g18241"/>
</dbReference>
<evidence type="ECO:0000313" key="1">
    <source>
        <dbReference type="Proteomes" id="UP000887565"/>
    </source>
</evidence>
<dbReference type="AlphaFoldDB" id="A0A915IWT3"/>